<evidence type="ECO:0000313" key="6">
    <source>
        <dbReference type="Proteomes" id="UP000638981"/>
    </source>
</evidence>
<name>A0A918TPZ1_9RHOB</name>
<feature type="domain" description="Carboxyltransferase" evidence="4">
    <location>
        <begin position="1"/>
        <end position="196"/>
    </location>
</feature>
<dbReference type="Gene3D" id="2.40.100.10">
    <property type="entry name" value="Cyclophilin-like"/>
    <property type="match status" value="1"/>
</dbReference>
<keyword evidence="3" id="KW-0067">ATP-binding</keyword>
<dbReference type="Gene3D" id="3.30.1360.40">
    <property type="match status" value="1"/>
</dbReference>
<evidence type="ECO:0000256" key="3">
    <source>
        <dbReference type="ARBA" id="ARBA00022840"/>
    </source>
</evidence>
<proteinExistence type="predicted"/>
<organism evidence="5 6">
    <name type="scientific">Neogemmobacter tilapiae</name>
    <dbReference type="NCBI Taxonomy" id="875041"/>
    <lineage>
        <taxon>Bacteria</taxon>
        <taxon>Pseudomonadati</taxon>
        <taxon>Pseudomonadota</taxon>
        <taxon>Alphaproteobacteria</taxon>
        <taxon>Rhodobacterales</taxon>
        <taxon>Paracoccaceae</taxon>
        <taxon>Neogemmobacter</taxon>
    </lineage>
</organism>
<comment type="caution">
    <text evidence="5">The sequence shown here is derived from an EMBL/GenBank/DDBJ whole genome shotgun (WGS) entry which is preliminary data.</text>
</comment>
<dbReference type="PANTHER" id="PTHR34698:SF2">
    <property type="entry name" value="5-OXOPROLINASE SUBUNIT B"/>
    <property type="match status" value="1"/>
</dbReference>
<gene>
    <name evidence="5" type="ORF">GCM10007315_19960</name>
</gene>
<dbReference type="InterPro" id="IPR003833">
    <property type="entry name" value="CT_C_D"/>
</dbReference>
<dbReference type="SMART" id="SM00796">
    <property type="entry name" value="AHS1"/>
    <property type="match status" value="1"/>
</dbReference>
<dbReference type="Proteomes" id="UP000638981">
    <property type="component" value="Unassembled WGS sequence"/>
</dbReference>
<dbReference type="EMBL" id="BMYJ01000005">
    <property type="protein sequence ID" value="GHC56603.1"/>
    <property type="molecule type" value="Genomic_DNA"/>
</dbReference>
<dbReference type="Pfam" id="PF02682">
    <property type="entry name" value="CT_C_D"/>
    <property type="match status" value="1"/>
</dbReference>
<evidence type="ECO:0000256" key="2">
    <source>
        <dbReference type="ARBA" id="ARBA00022801"/>
    </source>
</evidence>
<dbReference type="PANTHER" id="PTHR34698">
    <property type="entry name" value="5-OXOPROLINASE SUBUNIT B"/>
    <property type="match status" value="1"/>
</dbReference>
<dbReference type="AlphaFoldDB" id="A0A918TPZ1"/>
<keyword evidence="6" id="KW-1185">Reference proteome</keyword>
<keyword evidence="2 5" id="KW-0378">Hydrolase</keyword>
<dbReference type="SUPFAM" id="SSF50891">
    <property type="entry name" value="Cyclophilin-like"/>
    <property type="match status" value="1"/>
</dbReference>
<dbReference type="InterPro" id="IPR010016">
    <property type="entry name" value="PxpB"/>
</dbReference>
<reference evidence="5" key="1">
    <citation type="journal article" date="2014" name="Int. J. Syst. Evol. Microbiol.">
        <title>Complete genome sequence of Corynebacterium casei LMG S-19264T (=DSM 44701T), isolated from a smear-ripened cheese.</title>
        <authorList>
            <consortium name="US DOE Joint Genome Institute (JGI-PGF)"/>
            <person name="Walter F."/>
            <person name="Albersmeier A."/>
            <person name="Kalinowski J."/>
            <person name="Ruckert C."/>
        </authorList>
    </citation>
    <scope>NUCLEOTIDE SEQUENCE</scope>
    <source>
        <strain evidence="5">KCTC 23310</strain>
    </source>
</reference>
<accession>A0A918TPZ1</accession>
<keyword evidence="1" id="KW-0547">Nucleotide-binding</keyword>
<reference evidence="5" key="2">
    <citation type="submission" date="2020-09" db="EMBL/GenBank/DDBJ databases">
        <authorList>
            <person name="Sun Q."/>
            <person name="Kim S."/>
        </authorList>
    </citation>
    <scope>NUCLEOTIDE SEQUENCE</scope>
    <source>
        <strain evidence="5">KCTC 23310</strain>
    </source>
</reference>
<dbReference type="GO" id="GO:0005524">
    <property type="term" value="F:ATP binding"/>
    <property type="evidence" value="ECO:0007669"/>
    <property type="project" value="UniProtKB-KW"/>
</dbReference>
<dbReference type="GO" id="GO:0016787">
    <property type="term" value="F:hydrolase activity"/>
    <property type="evidence" value="ECO:0007669"/>
    <property type="project" value="UniProtKB-KW"/>
</dbReference>
<evidence type="ECO:0000256" key="1">
    <source>
        <dbReference type="ARBA" id="ARBA00022741"/>
    </source>
</evidence>
<protein>
    <submittedName>
        <fullName evidence="5">Allophanate hydrolase</fullName>
    </submittedName>
</protein>
<evidence type="ECO:0000313" key="5">
    <source>
        <dbReference type="EMBL" id="GHC56603.1"/>
    </source>
</evidence>
<evidence type="ECO:0000259" key="4">
    <source>
        <dbReference type="SMART" id="SM00796"/>
    </source>
</evidence>
<dbReference type="InterPro" id="IPR029000">
    <property type="entry name" value="Cyclophilin-like_dom_sf"/>
</dbReference>
<sequence length="217" mass="23489">MGGHALLVDFAEQVTPAVTEAIRAMDRALTADPFAGLQEVVPGLVGLMVVFDPQLCDHDQVRAQITKRLGQLSSAFDRPRQHKIPVCYDSAFGPDLVDVAQQTGLSVETVIAAHTSSRFEVTIYGFAPGYAYLSGLDQSLRLDRKPSPKRGVPAGSVVIAGGQCLITTLTMPTGWWILGQSPQPILTGDGARPFLFDVGDKVSFHRISRAQFEKGRR</sequence>
<dbReference type="SUPFAM" id="SSF160467">
    <property type="entry name" value="PH0987 N-terminal domain-like"/>
    <property type="match status" value="1"/>
</dbReference>